<dbReference type="HAMAP" id="MF_00427">
    <property type="entry name" value="NqrC"/>
    <property type="match status" value="1"/>
</dbReference>
<keyword evidence="12 16" id="KW-0406">Ion transport</keyword>
<dbReference type="RefSeq" id="WP_079734831.1">
    <property type="nucleotide sequence ID" value="NZ_LT670848.1"/>
</dbReference>
<protein>
    <recommendedName>
        <fullName evidence="16">Na(+)-translocating NADH-quinone reductase subunit C</fullName>
        <shortName evidence="16">Na(+)-NQR subunit C</shortName>
        <shortName evidence="16">Na(+)-translocating NQR subunit C</shortName>
        <ecNumber evidence="16">7.2.1.1</ecNumber>
    </recommendedName>
    <alternativeName>
        <fullName evidence="16">NQR complex subunit C</fullName>
    </alternativeName>
    <alternativeName>
        <fullName evidence="16">NQR-1 subunit C</fullName>
    </alternativeName>
</protein>
<sequence>MEEKSVNKTNTNGYTFLFAVIMVLVVASVLAFTATSLQPIQKENVRQEKMQSILATIGVETDRAGAEELYNQYITKAVTLDENGDVKEDVDAFMVDLAKELKRPVEEQSYPLYVANYEGSKYYIVPLRGNGLWNAIFGYISLKDDVNTIKGATFDHLGETPGLGAEITKEWFKESFANEKIFDESGNLVGVSVVKGDIDPSDKDDNKVDAISGATITGDGVSDMISERLKRYLPYFKQQTEIKVATR</sequence>
<evidence type="ECO:0000256" key="3">
    <source>
        <dbReference type="ARBA" id="ARBA00022519"/>
    </source>
</evidence>
<feature type="modified residue" description="FMN phosphoryl threonine" evidence="16">
    <location>
        <position position="215"/>
    </location>
</feature>
<keyword evidence="19" id="KW-1185">Reference proteome</keyword>
<comment type="cofactor">
    <cofactor evidence="16">
        <name>FMN</name>
        <dbReference type="ChEBI" id="CHEBI:58210"/>
    </cofactor>
</comment>
<keyword evidence="11 16" id="KW-0915">Sodium</keyword>
<evidence type="ECO:0000256" key="13">
    <source>
        <dbReference type="ARBA" id="ARBA00023075"/>
    </source>
</evidence>
<comment type="catalytic activity">
    <reaction evidence="16">
        <text>a ubiquinone + n Na(+)(in) + NADH + H(+) = a ubiquinol + n Na(+)(out) + NAD(+)</text>
        <dbReference type="Rhea" id="RHEA:47748"/>
        <dbReference type="Rhea" id="RHEA-COMP:9565"/>
        <dbReference type="Rhea" id="RHEA-COMP:9566"/>
        <dbReference type="ChEBI" id="CHEBI:15378"/>
        <dbReference type="ChEBI" id="CHEBI:16389"/>
        <dbReference type="ChEBI" id="CHEBI:17976"/>
        <dbReference type="ChEBI" id="CHEBI:29101"/>
        <dbReference type="ChEBI" id="CHEBI:57540"/>
        <dbReference type="ChEBI" id="CHEBI:57945"/>
        <dbReference type="EC" id="7.2.1.1"/>
    </reaction>
</comment>
<evidence type="ECO:0000259" key="17">
    <source>
        <dbReference type="SMART" id="SM00900"/>
    </source>
</evidence>
<evidence type="ECO:0000256" key="9">
    <source>
        <dbReference type="ARBA" id="ARBA00022989"/>
    </source>
</evidence>
<keyword evidence="8 16" id="KW-1278">Translocase</keyword>
<comment type="caution">
    <text evidence="16">Lacks conserved residue(s) required for the propagation of feature annotation.</text>
</comment>
<gene>
    <name evidence="16" type="primary">nqrC</name>
    <name evidence="18" type="ORF">SAMN05878281_1675</name>
</gene>
<evidence type="ECO:0000313" key="19">
    <source>
        <dbReference type="Proteomes" id="UP000190235"/>
    </source>
</evidence>
<keyword evidence="13 16" id="KW-0830">Ubiquinone</keyword>
<dbReference type="EMBL" id="LT670848">
    <property type="protein sequence ID" value="SHM71170.1"/>
    <property type="molecule type" value="Genomic_DNA"/>
</dbReference>
<evidence type="ECO:0000256" key="7">
    <source>
        <dbReference type="ARBA" id="ARBA00022692"/>
    </source>
</evidence>
<dbReference type="EC" id="7.2.1.1" evidence="16"/>
<evidence type="ECO:0000256" key="16">
    <source>
        <dbReference type="HAMAP-Rule" id="MF_00427"/>
    </source>
</evidence>
<organism evidence="18 19">
    <name type="scientific">Salegentibacter salegens</name>
    <dbReference type="NCBI Taxonomy" id="143223"/>
    <lineage>
        <taxon>Bacteria</taxon>
        <taxon>Pseudomonadati</taxon>
        <taxon>Bacteroidota</taxon>
        <taxon>Flavobacteriia</taxon>
        <taxon>Flavobacteriales</taxon>
        <taxon>Flavobacteriaceae</taxon>
        <taxon>Salegentibacter</taxon>
    </lineage>
</organism>
<dbReference type="PANTHER" id="PTHR37838">
    <property type="entry name" value="NA(+)-TRANSLOCATING NADH-QUINONE REDUCTASE SUBUNIT C"/>
    <property type="match status" value="1"/>
</dbReference>
<evidence type="ECO:0000256" key="4">
    <source>
        <dbReference type="ARBA" id="ARBA00022553"/>
    </source>
</evidence>
<name>A0A1M7L012_9FLAO</name>
<dbReference type="Pfam" id="PF04205">
    <property type="entry name" value="FMN_bind"/>
    <property type="match status" value="1"/>
</dbReference>
<evidence type="ECO:0000256" key="6">
    <source>
        <dbReference type="ARBA" id="ARBA00022643"/>
    </source>
</evidence>
<feature type="domain" description="FMN-binding" evidence="17">
    <location>
        <begin position="131"/>
        <end position="232"/>
    </location>
</feature>
<comment type="function">
    <text evidence="16">NQR complex catalyzes the reduction of ubiquinone-1 to ubiquinol by two successive reactions, coupled with the transport of Na(+) ions from the cytoplasm to the periplasm. NqrA to NqrE are probably involved in the second step, the conversion of ubisemiquinone to ubiquinol.</text>
</comment>
<dbReference type="SMART" id="SM00900">
    <property type="entry name" value="FMN_bind"/>
    <property type="match status" value="1"/>
</dbReference>
<evidence type="ECO:0000256" key="12">
    <source>
        <dbReference type="ARBA" id="ARBA00023065"/>
    </source>
</evidence>
<evidence type="ECO:0000256" key="1">
    <source>
        <dbReference type="ARBA" id="ARBA00022448"/>
    </source>
</evidence>
<dbReference type="GO" id="GO:0010181">
    <property type="term" value="F:FMN binding"/>
    <property type="evidence" value="ECO:0007669"/>
    <property type="project" value="UniProtKB-UniRule"/>
</dbReference>
<feature type="transmembrane region" description="Helical" evidence="16">
    <location>
        <begin position="14"/>
        <end position="37"/>
    </location>
</feature>
<dbReference type="GO" id="GO:0005886">
    <property type="term" value="C:plasma membrane"/>
    <property type="evidence" value="ECO:0007669"/>
    <property type="project" value="UniProtKB-SubCell"/>
</dbReference>
<comment type="subunit">
    <text evidence="16">Composed of six subunits; NqrA, NqrB, NqrC, NqrD, NqrE and NqrF.</text>
</comment>
<evidence type="ECO:0000256" key="8">
    <source>
        <dbReference type="ARBA" id="ARBA00022967"/>
    </source>
</evidence>
<proteinExistence type="inferred from homology"/>
<keyword evidence="5 16" id="KW-0285">Flavoprotein</keyword>
<keyword evidence="7 16" id="KW-0812">Transmembrane</keyword>
<keyword evidence="10 16" id="KW-0520">NAD</keyword>
<comment type="subcellular location">
    <subcellularLocation>
        <location evidence="16">Cell membrane</location>
        <topology evidence="16">Single-pass membrane protein</topology>
    </subcellularLocation>
</comment>
<dbReference type="OrthoDB" id="9813828at2"/>
<evidence type="ECO:0000256" key="11">
    <source>
        <dbReference type="ARBA" id="ARBA00023053"/>
    </source>
</evidence>
<keyword evidence="2 16" id="KW-1003">Cell membrane</keyword>
<accession>A0A1M7L012</accession>
<dbReference type="STRING" id="143223.SAMN05878281_1675"/>
<reference evidence="19" key="1">
    <citation type="submission" date="2016-11" db="EMBL/GenBank/DDBJ databases">
        <authorList>
            <person name="Varghese N."/>
            <person name="Submissions S."/>
        </authorList>
    </citation>
    <scope>NUCLEOTIDE SEQUENCE [LARGE SCALE GENOMIC DNA]</scope>
    <source>
        <strain evidence="19">ACAM 48</strain>
    </source>
</reference>
<keyword evidence="6 16" id="KW-0288">FMN</keyword>
<dbReference type="NCBIfam" id="TIGR01938">
    <property type="entry name" value="nqrC"/>
    <property type="match status" value="1"/>
</dbReference>
<dbReference type="InterPro" id="IPR010204">
    <property type="entry name" value="NqrC"/>
</dbReference>
<keyword evidence="9 16" id="KW-1133">Transmembrane helix</keyword>
<keyword evidence="15 16" id="KW-0739">Sodium transport</keyword>
<dbReference type="AlphaFoldDB" id="A0A1M7L012"/>
<dbReference type="NCBIfam" id="NF003753">
    <property type="entry name" value="PRK05346.2-4"/>
    <property type="match status" value="1"/>
</dbReference>
<keyword evidence="14 16" id="KW-0472">Membrane</keyword>
<keyword evidence="3" id="KW-0997">Cell inner membrane</keyword>
<evidence type="ECO:0000256" key="14">
    <source>
        <dbReference type="ARBA" id="ARBA00023136"/>
    </source>
</evidence>
<dbReference type="GO" id="GO:0016655">
    <property type="term" value="F:oxidoreductase activity, acting on NAD(P)H, quinone or similar compound as acceptor"/>
    <property type="evidence" value="ECO:0007669"/>
    <property type="project" value="UniProtKB-UniRule"/>
</dbReference>
<evidence type="ECO:0000256" key="10">
    <source>
        <dbReference type="ARBA" id="ARBA00023027"/>
    </source>
</evidence>
<dbReference type="GO" id="GO:0006814">
    <property type="term" value="P:sodium ion transport"/>
    <property type="evidence" value="ECO:0007669"/>
    <property type="project" value="UniProtKB-UniRule"/>
</dbReference>
<comment type="similarity">
    <text evidence="16">Belongs to the NqrC family.</text>
</comment>
<evidence type="ECO:0000256" key="5">
    <source>
        <dbReference type="ARBA" id="ARBA00022630"/>
    </source>
</evidence>
<evidence type="ECO:0000256" key="2">
    <source>
        <dbReference type="ARBA" id="ARBA00022475"/>
    </source>
</evidence>
<evidence type="ECO:0000256" key="15">
    <source>
        <dbReference type="ARBA" id="ARBA00023201"/>
    </source>
</evidence>
<dbReference type="InterPro" id="IPR007329">
    <property type="entry name" value="FMN-bd"/>
</dbReference>
<evidence type="ECO:0000313" key="18">
    <source>
        <dbReference type="EMBL" id="SHM71170.1"/>
    </source>
</evidence>
<keyword evidence="4 16" id="KW-0597">Phosphoprotein</keyword>
<dbReference type="Proteomes" id="UP000190235">
    <property type="component" value="Chromosome I"/>
</dbReference>
<keyword evidence="1 16" id="KW-0813">Transport</keyword>
<dbReference type="PANTHER" id="PTHR37838:SF1">
    <property type="entry name" value="NA(+)-TRANSLOCATING NADH-QUINONE REDUCTASE SUBUNIT C"/>
    <property type="match status" value="1"/>
</dbReference>